<feature type="transmembrane region" description="Helical" evidence="6">
    <location>
        <begin position="118"/>
        <end position="142"/>
    </location>
</feature>
<feature type="transmembrane region" description="Helical" evidence="6">
    <location>
        <begin position="341"/>
        <end position="360"/>
    </location>
</feature>
<evidence type="ECO:0000256" key="1">
    <source>
        <dbReference type="ARBA" id="ARBA00004651"/>
    </source>
</evidence>
<feature type="transmembrane region" description="Helical" evidence="6">
    <location>
        <begin position="94"/>
        <end position="111"/>
    </location>
</feature>
<evidence type="ECO:0000256" key="4">
    <source>
        <dbReference type="ARBA" id="ARBA00022989"/>
    </source>
</evidence>
<dbReference type="PANTHER" id="PTHR47089:SF1">
    <property type="entry name" value="GUANOSINE ABC TRANSPORTER PERMEASE PROTEIN NUPP"/>
    <property type="match status" value="1"/>
</dbReference>
<dbReference type="Proteomes" id="UP001348492">
    <property type="component" value="Chromosome"/>
</dbReference>
<evidence type="ECO:0000256" key="6">
    <source>
        <dbReference type="SAM" id="Phobius"/>
    </source>
</evidence>
<keyword evidence="8" id="KW-1185">Reference proteome</keyword>
<name>A0ABZ2EV65_9FIRM</name>
<dbReference type="InterPro" id="IPR001851">
    <property type="entry name" value="ABC_transp_permease"/>
</dbReference>
<feature type="transmembrane region" description="Helical" evidence="6">
    <location>
        <begin position="298"/>
        <end position="321"/>
    </location>
</feature>
<accession>A0ABZ2EV65</accession>
<keyword evidence="5 6" id="KW-0472">Membrane</keyword>
<keyword evidence="4 6" id="KW-1133">Transmembrane helix</keyword>
<evidence type="ECO:0000313" key="8">
    <source>
        <dbReference type="Proteomes" id="UP001348492"/>
    </source>
</evidence>
<feature type="transmembrane region" description="Helical" evidence="6">
    <location>
        <begin position="148"/>
        <end position="170"/>
    </location>
</feature>
<dbReference type="Pfam" id="PF02653">
    <property type="entry name" value="BPD_transp_2"/>
    <property type="match status" value="1"/>
</dbReference>
<dbReference type="EMBL" id="CP117523">
    <property type="protein sequence ID" value="WWD83595.1"/>
    <property type="molecule type" value="Genomic_DNA"/>
</dbReference>
<evidence type="ECO:0000256" key="2">
    <source>
        <dbReference type="ARBA" id="ARBA00022475"/>
    </source>
</evidence>
<feature type="transmembrane region" description="Helical" evidence="6">
    <location>
        <begin position="257"/>
        <end position="277"/>
    </location>
</feature>
<dbReference type="PANTHER" id="PTHR47089">
    <property type="entry name" value="ABC TRANSPORTER, PERMEASE PROTEIN"/>
    <property type="match status" value="1"/>
</dbReference>
<reference evidence="7 8" key="1">
    <citation type="journal article" date="2023" name="PLoS ONE">
        <title>Genome-based metabolic and phylogenomic analysis of three Terrisporobacter species.</title>
        <authorList>
            <person name="Boer T."/>
            <person name="Bengelsdorf F.R."/>
            <person name="Bomeke M."/>
            <person name="Daniel R."/>
            <person name="Poehlein A."/>
        </authorList>
    </citation>
    <scope>NUCLEOTIDE SEQUENCE [LARGE SCALE GENOMIC DNA]</scope>
    <source>
        <strain evidence="7 8">DSM 1288</strain>
    </source>
</reference>
<evidence type="ECO:0000313" key="7">
    <source>
        <dbReference type="EMBL" id="WWD83595.1"/>
    </source>
</evidence>
<sequence length="382" mass="40929">MNKLNKLIRSDGFNSAMSSIFAILIGLAFGFIVLLISNPSQAVRGFGIILEGGFSTGAKGIGQVLYFATPLILTGLSVGFAFKTGLFNIGAPGQFIMGAFAAVFVGVKCTFLPAPFHWIVALLAAAIVGGLWALIPGILKAYYNVHEVISTIMMNYIGMYLCNMLVKLYIYDSNKSMSQNCLASADLPKWGLDKVFVNVTGTYKDISTVNGGIIIAIIVAILIYVILNKTIFGYELKACGFNSSASKYAGINEKRNIILSMVIAGALSGLGGGLLYLSGANGRHIKVVDVLAVEGFNGIPVALLALSNPIGIIFSAIFISYLTLGGNYLQTLNFMPEVIDIIIACIIYFSAFALFFRSILPKILKKKDSKKEIIEATEGSEE</sequence>
<dbReference type="RefSeq" id="WP_018590982.1">
    <property type="nucleotide sequence ID" value="NZ_CP117523.1"/>
</dbReference>
<proteinExistence type="predicted"/>
<protein>
    <recommendedName>
        <fullName evidence="9">ABC transporter permease</fullName>
    </recommendedName>
</protein>
<feature type="transmembrane region" description="Helical" evidence="6">
    <location>
        <begin position="209"/>
        <end position="227"/>
    </location>
</feature>
<evidence type="ECO:0000256" key="5">
    <source>
        <dbReference type="ARBA" id="ARBA00023136"/>
    </source>
</evidence>
<feature type="transmembrane region" description="Helical" evidence="6">
    <location>
        <begin position="64"/>
        <end position="82"/>
    </location>
</feature>
<organism evidence="7 8">
    <name type="scientific">Terrisporobacter glycolicus ATCC 14880 = DSM 1288</name>
    <dbReference type="NCBI Taxonomy" id="1121315"/>
    <lineage>
        <taxon>Bacteria</taxon>
        <taxon>Bacillati</taxon>
        <taxon>Bacillota</taxon>
        <taxon>Clostridia</taxon>
        <taxon>Peptostreptococcales</taxon>
        <taxon>Peptostreptococcaceae</taxon>
        <taxon>Terrisporobacter</taxon>
    </lineage>
</organism>
<keyword evidence="3 6" id="KW-0812">Transmembrane</keyword>
<dbReference type="CDD" id="cd06580">
    <property type="entry name" value="TM_PBP1_transp_TpRbsC_like"/>
    <property type="match status" value="1"/>
</dbReference>
<evidence type="ECO:0000256" key="3">
    <source>
        <dbReference type="ARBA" id="ARBA00022692"/>
    </source>
</evidence>
<evidence type="ECO:0008006" key="9">
    <source>
        <dbReference type="Google" id="ProtNLM"/>
    </source>
</evidence>
<comment type="subcellular location">
    <subcellularLocation>
        <location evidence="1">Cell membrane</location>
        <topology evidence="1">Multi-pass membrane protein</topology>
    </subcellularLocation>
</comment>
<gene>
    <name evidence="7" type="ORF">TEGL_20080</name>
</gene>
<feature type="transmembrane region" description="Helical" evidence="6">
    <location>
        <begin position="12"/>
        <end position="36"/>
    </location>
</feature>
<keyword evidence="2" id="KW-1003">Cell membrane</keyword>